<feature type="signal peptide" evidence="1">
    <location>
        <begin position="1"/>
        <end position="27"/>
    </location>
</feature>
<evidence type="ECO:0000313" key="2">
    <source>
        <dbReference type="EMBL" id="MBB4842011.1"/>
    </source>
</evidence>
<evidence type="ECO:0008006" key="4">
    <source>
        <dbReference type="Google" id="ProtNLM"/>
    </source>
</evidence>
<accession>A0A840L2F0</accession>
<sequence>MKTKPSARPLRLAASLGLLACIGTAFASPVTMTGFTQGYEAMDTSMSGWVGVGQFTGRADFGRGQETLITFCTDIYQNFYWNVGYDYTLVANGTVHGFSSQEADLLGRLYTVAGAIDSTVKSVAFQLSIWEILYDQPQQLSLTGGNFALESGGSQAVRQQAASWLGQLPGVSSAYSVERLYSPVAQDFIIATPQPGKPSAATVPEPAGWALSLLALAAMGWVRHRST</sequence>
<keyword evidence="3" id="KW-1185">Reference proteome</keyword>
<feature type="chain" id="PRO_5032510036" description="Secreted protein with PEP-CTERM sorting signal" evidence="1">
    <location>
        <begin position="28"/>
        <end position="227"/>
    </location>
</feature>
<evidence type="ECO:0000256" key="1">
    <source>
        <dbReference type="SAM" id="SignalP"/>
    </source>
</evidence>
<proteinExistence type="predicted"/>
<gene>
    <name evidence="2" type="ORF">HNP55_000506</name>
</gene>
<organism evidence="2 3">
    <name type="scientific">Roseateles oligotrophus</name>
    <dbReference type="NCBI Taxonomy" id="1769250"/>
    <lineage>
        <taxon>Bacteria</taxon>
        <taxon>Pseudomonadati</taxon>
        <taxon>Pseudomonadota</taxon>
        <taxon>Betaproteobacteria</taxon>
        <taxon>Burkholderiales</taxon>
        <taxon>Sphaerotilaceae</taxon>
        <taxon>Roseateles</taxon>
    </lineage>
</organism>
<name>A0A840L2F0_9BURK</name>
<comment type="caution">
    <text evidence="2">The sequence shown here is derived from an EMBL/GenBank/DDBJ whole genome shotgun (WGS) entry which is preliminary data.</text>
</comment>
<protein>
    <recommendedName>
        <fullName evidence="4">Secreted protein with PEP-CTERM sorting signal</fullName>
    </recommendedName>
</protein>
<dbReference type="Proteomes" id="UP000562027">
    <property type="component" value="Unassembled WGS sequence"/>
</dbReference>
<reference evidence="2 3" key="1">
    <citation type="submission" date="2020-08" db="EMBL/GenBank/DDBJ databases">
        <title>Functional genomics of gut bacteria from endangered species of beetles.</title>
        <authorList>
            <person name="Carlos-Shanley C."/>
        </authorList>
    </citation>
    <scope>NUCLEOTIDE SEQUENCE [LARGE SCALE GENOMIC DNA]</scope>
    <source>
        <strain evidence="2 3">S00239</strain>
    </source>
</reference>
<dbReference type="EMBL" id="JACHLP010000001">
    <property type="protein sequence ID" value="MBB4842011.1"/>
    <property type="molecule type" value="Genomic_DNA"/>
</dbReference>
<dbReference type="RefSeq" id="WP_184295868.1">
    <property type="nucleotide sequence ID" value="NZ_JACHLP010000001.1"/>
</dbReference>
<evidence type="ECO:0000313" key="3">
    <source>
        <dbReference type="Proteomes" id="UP000562027"/>
    </source>
</evidence>
<dbReference type="AlphaFoldDB" id="A0A840L2F0"/>
<keyword evidence="1" id="KW-0732">Signal</keyword>